<name>J0REZ3_BAREL</name>
<dbReference type="EMBL" id="AIMF01000007">
    <property type="protein sequence ID" value="EJF96270.1"/>
    <property type="molecule type" value="Genomic_DNA"/>
</dbReference>
<evidence type="ECO:0000256" key="1">
    <source>
        <dbReference type="SAM" id="MobiDB-lite"/>
    </source>
</evidence>
<feature type="region of interest" description="Disordered" evidence="1">
    <location>
        <begin position="1"/>
        <end position="29"/>
    </location>
</feature>
<organism evidence="2 4">
    <name type="scientific">Bartonella elizabethae F9251 = ATCC 49927</name>
    <dbReference type="NCBI Taxonomy" id="1094555"/>
    <lineage>
        <taxon>Bacteria</taxon>
        <taxon>Pseudomonadati</taxon>
        <taxon>Pseudomonadota</taxon>
        <taxon>Alphaproteobacteria</taxon>
        <taxon>Hyphomicrobiales</taxon>
        <taxon>Bartonellaceae</taxon>
        <taxon>Bartonella</taxon>
    </lineage>
</organism>
<dbReference type="Proteomes" id="UP000008941">
    <property type="component" value="Unassembled WGS sequence"/>
</dbReference>
<evidence type="ECO:0000313" key="3">
    <source>
        <dbReference type="EMBL" id="EJF96270.1"/>
    </source>
</evidence>
<feature type="compositionally biased region" description="Basic and acidic residues" evidence="1">
    <location>
        <begin position="20"/>
        <end position="29"/>
    </location>
</feature>
<sequence length="29" mass="3148">AWVSGNNSIYGDAKVTGNTKEPENDIVLR</sequence>
<gene>
    <name evidence="3" type="ORF">MEE_00808</name>
    <name evidence="2" type="ORF">MEE_01371</name>
</gene>
<evidence type="ECO:0000313" key="2">
    <source>
        <dbReference type="EMBL" id="EJF94474.1"/>
    </source>
</evidence>
<protein>
    <submittedName>
        <fullName evidence="2">Uncharacterized protein</fullName>
    </submittedName>
</protein>
<evidence type="ECO:0000313" key="4">
    <source>
        <dbReference type="Proteomes" id="UP000008941"/>
    </source>
</evidence>
<proteinExistence type="predicted"/>
<accession>J0REZ3</accession>
<feature type="non-terminal residue" evidence="2">
    <location>
        <position position="1"/>
    </location>
</feature>
<dbReference type="HOGENOM" id="CLU_3407290_0_0_5"/>
<comment type="caution">
    <text evidence="2">The sequence shown here is derived from an EMBL/GenBank/DDBJ whole genome shotgun (WGS) entry which is preliminary data.</text>
</comment>
<dbReference type="EMBL" id="AIMF01000018">
    <property type="protein sequence ID" value="EJF94474.1"/>
    <property type="molecule type" value="Genomic_DNA"/>
</dbReference>
<reference evidence="2 4" key="1">
    <citation type="submission" date="2012-03" db="EMBL/GenBank/DDBJ databases">
        <title>The Genome Sequence of Bartonella elizabethae F9251.</title>
        <authorList>
            <consortium name="The Broad Institute Genome Sequencing Platform"/>
            <consortium name="The Broad Institute Genome Sequencing Center for Infectious Disease"/>
            <person name="Feldgarden M."/>
            <person name="Kirby J."/>
            <person name="Kosoy M."/>
            <person name="Birtles R."/>
            <person name="Probert W.S."/>
            <person name="Chiaraviglio L."/>
            <person name="Young S.K."/>
            <person name="Zeng Q."/>
            <person name="Gargeya S."/>
            <person name="Fitzgerald M."/>
            <person name="Haas B."/>
            <person name="Abouelleil A."/>
            <person name="Alvarado L."/>
            <person name="Arachchi H.M."/>
            <person name="Berlin A."/>
            <person name="Chapman S.B."/>
            <person name="Gearin G."/>
            <person name="Goldberg J."/>
            <person name="Griggs A."/>
            <person name="Gujja S."/>
            <person name="Hansen M."/>
            <person name="Heiman D."/>
            <person name="Howarth C."/>
            <person name="Larimer J."/>
            <person name="Lui A."/>
            <person name="MacDonald P.J.P."/>
            <person name="McCowen C."/>
            <person name="Montmayeur A."/>
            <person name="Murphy C."/>
            <person name="Neiman D."/>
            <person name="Pearson M."/>
            <person name="Priest M."/>
            <person name="Roberts A."/>
            <person name="Saif S."/>
            <person name="Shea T."/>
            <person name="Sisk P."/>
            <person name="Stolte C."/>
            <person name="Sykes S."/>
            <person name="Wortman J."/>
            <person name="Nusbaum C."/>
            <person name="Birren B."/>
        </authorList>
    </citation>
    <scope>NUCLEOTIDE SEQUENCE [LARGE SCALE GENOMIC DNA]</scope>
    <source>
        <strain evidence="2 4">F9251</strain>
    </source>
</reference>
<dbReference type="AlphaFoldDB" id="J0REZ3"/>